<feature type="transmembrane region" description="Helical" evidence="1">
    <location>
        <begin position="41"/>
        <end position="61"/>
    </location>
</feature>
<evidence type="ECO:0000259" key="2">
    <source>
        <dbReference type="Pfam" id="PF02517"/>
    </source>
</evidence>
<feature type="transmembrane region" description="Helical" evidence="1">
    <location>
        <begin position="73"/>
        <end position="93"/>
    </location>
</feature>
<dbReference type="OrthoDB" id="9777755at2"/>
<dbReference type="GO" id="GO:0006508">
    <property type="term" value="P:proteolysis"/>
    <property type="evidence" value="ECO:0007669"/>
    <property type="project" value="UniProtKB-KW"/>
</dbReference>
<feature type="transmembrane region" description="Helical" evidence="1">
    <location>
        <begin position="12"/>
        <end position="29"/>
    </location>
</feature>
<dbReference type="InterPro" id="IPR003675">
    <property type="entry name" value="Rce1/LyrA-like_dom"/>
</dbReference>
<gene>
    <name evidence="3" type="ORF">ATHL_03723</name>
    <name evidence="4" type="ORF">ATHL_03774</name>
</gene>
<proteinExistence type="predicted"/>
<dbReference type="GO" id="GO:0004175">
    <property type="term" value="F:endopeptidase activity"/>
    <property type="evidence" value="ECO:0007669"/>
    <property type="project" value="UniProtKB-ARBA"/>
</dbReference>
<evidence type="ECO:0000313" key="5">
    <source>
        <dbReference type="Proteomes" id="UP000253922"/>
    </source>
</evidence>
<evidence type="ECO:0000313" key="4">
    <source>
        <dbReference type="EMBL" id="GAP08863.1"/>
    </source>
</evidence>
<keyword evidence="1" id="KW-1133">Transmembrane helix</keyword>
<dbReference type="Proteomes" id="UP000253922">
    <property type="component" value="Unassembled WGS sequence"/>
</dbReference>
<dbReference type="GO" id="GO:0080120">
    <property type="term" value="P:CAAX-box protein maturation"/>
    <property type="evidence" value="ECO:0007669"/>
    <property type="project" value="UniProtKB-ARBA"/>
</dbReference>
<keyword evidence="5" id="KW-1185">Reference proteome</keyword>
<dbReference type="AlphaFoldDB" id="A0A7U9KPN3"/>
<dbReference type="PANTHER" id="PTHR35797">
    <property type="entry name" value="PROTEASE-RELATED"/>
    <property type="match status" value="1"/>
</dbReference>
<dbReference type="InterPro" id="IPR042150">
    <property type="entry name" value="MmRce1-like"/>
</dbReference>
<feature type="domain" description="CAAX prenyl protease 2/Lysostaphin resistance protein A-like" evidence="2">
    <location>
        <begin position="110"/>
        <end position="214"/>
    </location>
</feature>
<reference evidence="4" key="1">
    <citation type="journal article" date="2015" name="Genome Announc.">
        <title>Draft Genome Sequences of Anaerolinea thermolimosa IMO-1, Bellilinea caldifistulae GOMI-1, Leptolinea tardivitalis YMTK-2, Levilinea saccharolytica KIBI-1, Longilinea arvoryzae KOME-1, Previously Described as Members of the Class Anaerolineae (Chloroflexi).</title>
        <authorList>
            <person name="Matsuura N."/>
            <person name="Tourlousse M.D."/>
            <person name="Ohashi A."/>
            <person name="Hugenholtz P."/>
            <person name="Sekiguchi Y."/>
        </authorList>
    </citation>
    <scope>NUCLEOTIDE SEQUENCE</scope>
    <source>
        <strain evidence="4">IMO-1</strain>
    </source>
</reference>
<feature type="transmembrane region" description="Helical" evidence="1">
    <location>
        <begin position="201"/>
        <end position="219"/>
    </location>
</feature>
<accession>A0A7U9KPN3</accession>
<dbReference type="RefSeq" id="WP_062196631.1">
    <property type="nucleotide sequence ID" value="NZ_DF967970.1"/>
</dbReference>
<keyword evidence="4" id="KW-0645">Protease</keyword>
<dbReference type="EMBL" id="DF967970">
    <property type="protein sequence ID" value="GAP08863.1"/>
    <property type="molecule type" value="Genomic_DNA"/>
</dbReference>
<feature type="transmembrane region" description="Helical" evidence="1">
    <location>
        <begin position="146"/>
        <end position="165"/>
    </location>
</feature>
<keyword evidence="4" id="KW-0378">Hydrolase</keyword>
<dbReference type="EMBL" id="DF967970">
    <property type="protein sequence ID" value="GAP08813.1"/>
    <property type="molecule type" value="Genomic_DNA"/>
</dbReference>
<evidence type="ECO:0000256" key="1">
    <source>
        <dbReference type="SAM" id="Phobius"/>
    </source>
</evidence>
<name>A0A7U9KPN3_9CHLR</name>
<feature type="transmembrane region" description="Helical" evidence="1">
    <location>
        <begin position="231"/>
        <end position="252"/>
    </location>
</feature>
<feature type="transmembrane region" description="Helical" evidence="1">
    <location>
        <begin position="177"/>
        <end position="194"/>
    </location>
</feature>
<keyword evidence="1" id="KW-0812">Transmembrane</keyword>
<keyword evidence="1" id="KW-0472">Membrane</keyword>
<reference evidence="5" key="2">
    <citation type="submission" date="2015-07" db="EMBL/GenBank/DDBJ databases">
        <title>Draft Genome Sequences of Anaerolinea thermolimosa IMO-1, Bellilinea caldifistulae GOMI-1, Leptolinea tardivitalis YMTK-2, Levilinea saccharolytica KIBI-1,Longilinea arvoryzae KOME-1, Previously Described as Members of the Anaerolineaceae (Chloroflexi).</title>
        <authorList>
            <person name="Sekiguchi Y."/>
            <person name="Ohashi A."/>
            <person name="Matsuura N."/>
            <person name="Tourlousse M.D."/>
        </authorList>
    </citation>
    <scope>NUCLEOTIDE SEQUENCE [LARGE SCALE GENOMIC DNA]</scope>
    <source>
        <strain evidence="5">IMO-1</strain>
    </source>
</reference>
<evidence type="ECO:0000313" key="3">
    <source>
        <dbReference type="EMBL" id="GAP08813.1"/>
    </source>
</evidence>
<sequence>MVRIESPWRKVIVFILLTFAISSIFYTAMYLTGSARDVGALWMWSPAIGAILTLWLSRGSIRNLGWGLGEKKYLIWGLIIPLVYTGIIYSFAWATSLAGFRAPTLAYILFLPVGLVAACLAALGEEIGWRGFLVPELSRVTTFTKTALLTWAVWSVWHYPAIIFADYHSQAPRWFDLTSLTISVLGLSFFTAWLRLKSGSLWPAVLWHGAHNLFMQGVFIHMSTDTPLSKFIIDDFGIGLMLSALILGFICWKKRFELPKSFRPHLKEVG</sequence>
<dbReference type="PANTHER" id="PTHR35797:SF1">
    <property type="entry name" value="PROTEASE"/>
    <property type="match status" value="1"/>
</dbReference>
<feature type="transmembrane region" description="Helical" evidence="1">
    <location>
        <begin position="105"/>
        <end position="125"/>
    </location>
</feature>
<protein>
    <submittedName>
        <fullName evidence="4">Predicted protease of the Abi (CAAX) family</fullName>
    </submittedName>
</protein>
<organism evidence="4 5">
    <name type="scientific">Anaerolinea thermolimosa</name>
    <dbReference type="NCBI Taxonomy" id="229919"/>
    <lineage>
        <taxon>Bacteria</taxon>
        <taxon>Bacillati</taxon>
        <taxon>Chloroflexota</taxon>
        <taxon>Anaerolineae</taxon>
        <taxon>Anaerolineales</taxon>
        <taxon>Anaerolineaceae</taxon>
        <taxon>Anaerolinea</taxon>
    </lineage>
</organism>
<dbReference type="Pfam" id="PF02517">
    <property type="entry name" value="Rce1-like"/>
    <property type="match status" value="1"/>
</dbReference>